<name>A0A8J3HTZ8_9CHLR</name>
<accession>A0A8J3HTZ8</accession>
<evidence type="ECO:0000313" key="1">
    <source>
        <dbReference type="EMBL" id="GHO41941.1"/>
    </source>
</evidence>
<sequence length="130" mass="14240">MPKFEGSSTKVGMEVTDNDQLAELVEAAVHKAVDQFIREKLGHSTDAPTHLNTAVSIELKFDGAHAKNTYRVSLPVSDFSEAKRLLMEGDGSRPEHTVRNIVKKQRDWALTGAGKEGKETVSLTVSLQHA</sequence>
<proteinExistence type="predicted"/>
<gene>
    <name evidence="1" type="ORF">KSX_01040</name>
</gene>
<dbReference type="EMBL" id="BNJF01000001">
    <property type="protein sequence ID" value="GHO41941.1"/>
    <property type="molecule type" value="Genomic_DNA"/>
</dbReference>
<keyword evidence="2" id="KW-1185">Reference proteome</keyword>
<dbReference type="RefSeq" id="WP_220191544.1">
    <property type="nucleotide sequence ID" value="NZ_BNJF01000001.1"/>
</dbReference>
<organism evidence="1 2">
    <name type="scientific">Ktedonospora formicarum</name>
    <dbReference type="NCBI Taxonomy" id="2778364"/>
    <lineage>
        <taxon>Bacteria</taxon>
        <taxon>Bacillati</taxon>
        <taxon>Chloroflexota</taxon>
        <taxon>Ktedonobacteria</taxon>
        <taxon>Ktedonobacterales</taxon>
        <taxon>Ktedonobacteraceae</taxon>
        <taxon>Ktedonospora</taxon>
    </lineage>
</organism>
<evidence type="ECO:0000313" key="2">
    <source>
        <dbReference type="Proteomes" id="UP000612362"/>
    </source>
</evidence>
<dbReference type="Proteomes" id="UP000612362">
    <property type="component" value="Unassembled WGS sequence"/>
</dbReference>
<dbReference type="AlphaFoldDB" id="A0A8J3HTZ8"/>
<protein>
    <submittedName>
        <fullName evidence="1">Uncharacterized protein</fullName>
    </submittedName>
</protein>
<reference evidence="1" key="1">
    <citation type="submission" date="2020-10" db="EMBL/GenBank/DDBJ databases">
        <title>Taxonomic study of unclassified bacteria belonging to the class Ktedonobacteria.</title>
        <authorList>
            <person name="Yabe S."/>
            <person name="Wang C.M."/>
            <person name="Zheng Y."/>
            <person name="Sakai Y."/>
            <person name="Cavaletti L."/>
            <person name="Monciardini P."/>
            <person name="Donadio S."/>
        </authorList>
    </citation>
    <scope>NUCLEOTIDE SEQUENCE</scope>
    <source>
        <strain evidence="1">SOSP1-1</strain>
    </source>
</reference>
<comment type="caution">
    <text evidence="1">The sequence shown here is derived from an EMBL/GenBank/DDBJ whole genome shotgun (WGS) entry which is preliminary data.</text>
</comment>